<keyword evidence="1" id="KW-0732">Signal</keyword>
<feature type="signal peptide" evidence="1">
    <location>
        <begin position="1"/>
        <end position="19"/>
    </location>
</feature>
<dbReference type="Proteomes" id="UP000595064">
    <property type="component" value="Chromosome"/>
</dbReference>
<evidence type="ECO:0000313" key="2">
    <source>
        <dbReference type="EMBL" id="QPS78568.1"/>
    </source>
</evidence>
<accession>A0A7T2YMF3</accession>
<sequence length="174" mass="19157">MKKIVLALGLAAVATLSHAQFKGSIEKVIEEMGDFSPDNKTFEVITAKPLHIRLSPRVMTLAAPEQTREEVLRAVVYGVYRTFIHTDQVQVQVTAQPVLMVPKPTVLDAPRATVTVTRAKALQVAQKTLGVKSFKDLVDSDDTWSDKMQNGRYLSRKPGLAKLAQDLGVVYVAK</sequence>
<dbReference type="AlphaFoldDB" id="A0A7T2YMF3"/>
<dbReference type="KEGG" id="dla:I6G47_16160"/>
<feature type="chain" id="PRO_5032294793" evidence="1">
    <location>
        <begin position="20"/>
        <end position="174"/>
    </location>
</feature>
<organism evidence="2 3">
    <name type="scientific">Delftia lacustris</name>
    <dbReference type="NCBI Taxonomy" id="558537"/>
    <lineage>
        <taxon>Bacteria</taxon>
        <taxon>Pseudomonadati</taxon>
        <taxon>Pseudomonadota</taxon>
        <taxon>Betaproteobacteria</taxon>
        <taxon>Burkholderiales</taxon>
        <taxon>Comamonadaceae</taxon>
        <taxon>Delftia</taxon>
    </lineage>
</organism>
<reference evidence="2 3" key="1">
    <citation type="submission" date="2020-12" db="EMBL/GenBank/DDBJ databases">
        <title>FDA dAtabase for Regulatory Grade micrObial Sequences (FDA-ARGOS): Supporting development and validation of Infectious Disease Dx tests.</title>
        <authorList>
            <person name="Sproer C."/>
            <person name="Gronow S."/>
            <person name="Severitt S."/>
            <person name="Schroder I."/>
            <person name="Tallon L."/>
            <person name="Sadzewicz L."/>
            <person name="Zhao X."/>
            <person name="Boylan J."/>
            <person name="Ott S."/>
            <person name="Bowen H."/>
            <person name="Vavikolanu K."/>
            <person name="Mehta A."/>
            <person name="Aluvathingal J."/>
            <person name="Nadendla S."/>
            <person name="Lowell S."/>
            <person name="Myers T."/>
            <person name="Yan Y."/>
            <person name="Sichtig H."/>
        </authorList>
    </citation>
    <scope>NUCLEOTIDE SEQUENCE [LARGE SCALE GENOMIC DNA]</scope>
    <source>
        <strain evidence="2 3">FDAARGOS_890</strain>
    </source>
</reference>
<name>A0A7T2YMF3_9BURK</name>
<keyword evidence="3" id="KW-1185">Reference proteome</keyword>
<evidence type="ECO:0000256" key="1">
    <source>
        <dbReference type="SAM" id="SignalP"/>
    </source>
</evidence>
<dbReference type="RefSeq" id="WP_133073835.1">
    <property type="nucleotide sequence ID" value="NZ_CP065748.1"/>
</dbReference>
<protein>
    <submittedName>
        <fullName evidence="2">Uncharacterized protein</fullName>
    </submittedName>
</protein>
<gene>
    <name evidence="2" type="ORF">I6G47_16160</name>
</gene>
<dbReference type="EMBL" id="CP065748">
    <property type="protein sequence ID" value="QPS78568.1"/>
    <property type="molecule type" value="Genomic_DNA"/>
</dbReference>
<proteinExistence type="predicted"/>
<evidence type="ECO:0000313" key="3">
    <source>
        <dbReference type="Proteomes" id="UP000595064"/>
    </source>
</evidence>